<evidence type="ECO:0000256" key="5">
    <source>
        <dbReference type="ARBA" id="ARBA00022691"/>
    </source>
</evidence>
<sequence length="304" mass="34988">MNMIPKGATPSKLHPRNKHRNGYQMEKLCKSNPALLAFVFTNDYGTQSIDFANPKAVFELNKALLVREYKIKNWQISPNSLCPGIPGRADYIHYVADILAKDNNGQIPTGEKVKVLDIGTGSSIVYPLIGAQEYLWDFTATEIDPKSIQYAEINVNKNIWLKKKIQLRFQDDKEHILQGIIFEKDRFDAVVCNPPFFKSREDNWNVSSKKFQNLHKNKEQPTVQNFSGHPNELWYPGGEKAFISKLIYESMQFKDHLNWVTTLVSSKDHIKPLVSILEYHKATAVEIIPMQQGQKVSRILAWKW</sequence>
<accession>A0ABW5L4Z3</accession>
<evidence type="ECO:0000256" key="4">
    <source>
        <dbReference type="ARBA" id="ARBA00022679"/>
    </source>
</evidence>
<dbReference type="InterPro" id="IPR016909">
    <property type="entry name" value="rRNA_lsu_MeTfrase_F"/>
</dbReference>
<dbReference type="PIRSF" id="PIRSF029038">
    <property type="entry name" value="Mtase_YbiN_prd"/>
    <property type="match status" value="1"/>
</dbReference>
<comment type="catalytic activity">
    <reaction evidence="6">
        <text>adenosine(1618) in 23S rRNA + S-adenosyl-L-methionine = N(6)-methyladenosine(1618) in 23S rRNA + S-adenosyl-L-homocysteine + H(+)</text>
        <dbReference type="Rhea" id="RHEA:16497"/>
        <dbReference type="Rhea" id="RHEA-COMP:10229"/>
        <dbReference type="Rhea" id="RHEA-COMP:10231"/>
        <dbReference type="ChEBI" id="CHEBI:15378"/>
        <dbReference type="ChEBI" id="CHEBI:57856"/>
        <dbReference type="ChEBI" id="CHEBI:59789"/>
        <dbReference type="ChEBI" id="CHEBI:74411"/>
        <dbReference type="ChEBI" id="CHEBI:74449"/>
        <dbReference type="EC" id="2.1.1.181"/>
    </reaction>
</comment>
<dbReference type="EMBL" id="JBHULD010000014">
    <property type="protein sequence ID" value="MFD2555833.1"/>
    <property type="molecule type" value="Genomic_DNA"/>
</dbReference>
<comment type="function">
    <text evidence="6">Specifically methylates the adenine in position 1618 of 23S rRNA.</text>
</comment>
<reference evidence="8" key="1">
    <citation type="journal article" date="2019" name="Int. J. Syst. Evol. Microbiol.">
        <title>The Global Catalogue of Microorganisms (GCM) 10K type strain sequencing project: providing services to taxonomists for standard genome sequencing and annotation.</title>
        <authorList>
            <consortium name="The Broad Institute Genomics Platform"/>
            <consortium name="The Broad Institute Genome Sequencing Center for Infectious Disease"/>
            <person name="Wu L."/>
            <person name="Ma J."/>
        </authorList>
    </citation>
    <scope>NUCLEOTIDE SEQUENCE [LARGE SCALE GENOMIC DNA]</scope>
    <source>
        <strain evidence="8">KCTC 52298</strain>
    </source>
</reference>
<evidence type="ECO:0000256" key="6">
    <source>
        <dbReference type="HAMAP-Rule" id="MF_01848"/>
    </source>
</evidence>
<keyword evidence="3 6" id="KW-0489">Methyltransferase</keyword>
<protein>
    <recommendedName>
        <fullName evidence="6">Ribosomal RNA large subunit methyltransferase F</fullName>
        <ecNumber evidence="6">2.1.1.181</ecNumber>
    </recommendedName>
    <alternativeName>
        <fullName evidence="6">23S rRNA mA1618 methyltransferase</fullName>
    </alternativeName>
    <alternativeName>
        <fullName evidence="6">rRNA adenine N-6-methyltransferase</fullName>
    </alternativeName>
</protein>
<name>A0ABW5L4Z3_9SPHI</name>
<evidence type="ECO:0000256" key="3">
    <source>
        <dbReference type="ARBA" id="ARBA00022603"/>
    </source>
</evidence>
<keyword evidence="4 6" id="KW-0808">Transferase</keyword>
<dbReference type="EC" id="2.1.1.181" evidence="6"/>
<dbReference type="Pfam" id="PF05971">
    <property type="entry name" value="Methyltransf_10"/>
    <property type="match status" value="1"/>
</dbReference>
<organism evidence="7 8">
    <name type="scientific">Sphingobacterium tabacisoli</name>
    <dbReference type="NCBI Taxonomy" id="2044855"/>
    <lineage>
        <taxon>Bacteria</taxon>
        <taxon>Pseudomonadati</taxon>
        <taxon>Bacteroidota</taxon>
        <taxon>Sphingobacteriia</taxon>
        <taxon>Sphingobacteriales</taxon>
        <taxon>Sphingobacteriaceae</taxon>
        <taxon>Sphingobacterium</taxon>
    </lineage>
</organism>
<evidence type="ECO:0000313" key="8">
    <source>
        <dbReference type="Proteomes" id="UP001597440"/>
    </source>
</evidence>
<dbReference type="InterPro" id="IPR029063">
    <property type="entry name" value="SAM-dependent_MTases_sf"/>
</dbReference>
<comment type="caution">
    <text evidence="7">The sequence shown here is derived from an EMBL/GenBank/DDBJ whole genome shotgun (WGS) entry which is preliminary data.</text>
</comment>
<keyword evidence="2 6" id="KW-0698">rRNA processing</keyword>
<dbReference type="InterPro" id="IPR002052">
    <property type="entry name" value="DNA_methylase_N6_adenine_CS"/>
</dbReference>
<dbReference type="PROSITE" id="PS00092">
    <property type="entry name" value="N6_MTASE"/>
    <property type="match status" value="1"/>
</dbReference>
<dbReference type="Proteomes" id="UP001597440">
    <property type="component" value="Unassembled WGS sequence"/>
</dbReference>
<dbReference type="PANTHER" id="PTHR13393:SF0">
    <property type="entry name" value="RNA N6-ADENOSINE-METHYLTRANSFERASE METTL16"/>
    <property type="match status" value="1"/>
</dbReference>
<evidence type="ECO:0000313" key="7">
    <source>
        <dbReference type="EMBL" id="MFD2555833.1"/>
    </source>
</evidence>
<dbReference type="NCBIfam" id="NF008725">
    <property type="entry name" value="PRK11727.1"/>
    <property type="match status" value="1"/>
</dbReference>
<dbReference type="InterPro" id="IPR010286">
    <property type="entry name" value="METTL16/RlmF"/>
</dbReference>
<keyword evidence="5 6" id="KW-0949">S-adenosyl-L-methionine</keyword>
<comment type="subcellular location">
    <subcellularLocation>
        <location evidence="6">Cytoplasm</location>
    </subcellularLocation>
</comment>
<dbReference type="GO" id="GO:0052907">
    <property type="term" value="F:23S rRNA (adenine(1618)-N(6))-methyltransferase activity"/>
    <property type="evidence" value="ECO:0007669"/>
    <property type="project" value="UniProtKB-EC"/>
</dbReference>
<proteinExistence type="inferred from homology"/>
<evidence type="ECO:0000256" key="2">
    <source>
        <dbReference type="ARBA" id="ARBA00022552"/>
    </source>
</evidence>
<dbReference type="RefSeq" id="WP_246512524.1">
    <property type="nucleotide sequence ID" value="NZ_JAEQMU010000001.1"/>
</dbReference>
<dbReference type="Gene3D" id="3.40.50.150">
    <property type="entry name" value="Vaccinia Virus protein VP39"/>
    <property type="match status" value="1"/>
</dbReference>
<dbReference type="HAMAP" id="MF_01848">
    <property type="entry name" value="23SrRNA_methyltr_F"/>
    <property type="match status" value="1"/>
</dbReference>
<comment type="similarity">
    <text evidence="6">Belongs to the methyltransferase superfamily. METTL16/RlmF family.</text>
</comment>
<keyword evidence="8" id="KW-1185">Reference proteome</keyword>
<evidence type="ECO:0000256" key="1">
    <source>
        <dbReference type="ARBA" id="ARBA00022490"/>
    </source>
</evidence>
<dbReference type="SUPFAM" id="SSF53335">
    <property type="entry name" value="S-adenosyl-L-methionine-dependent methyltransferases"/>
    <property type="match status" value="1"/>
</dbReference>
<dbReference type="PANTHER" id="PTHR13393">
    <property type="entry name" value="SAM-DEPENDENT METHYLTRANSFERASE"/>
    <property type="match status" value="1"/>
</dbReference>
<gene>
    <name evidence="6 7" type="primary">rlmF</name>
    <name evidence="7" type="ORF">ACFSQW_15640</name>
</gene>
<keyword evidence="1 6" id="KW-0963">Cytoplasm</keyword>
<dbReference type="CDD" id="cd02440">
    <property type="entry name" value="AdoMet_MTases"/>
    <property type="match status" value="1"/>
</dbReference>